<organism evidence="4 5">
    <name type="scientific">Roseisalinus antarcticus</name>
    <dbReference type="NCBI Taxonomy" id="254357"/>
    <lineage>
        <taxon>Bacteria</taxon>
        <taxon>Pseudomonadati</taxon>
        <taxon>Pseudomonadota</taxon>
        <taxon>Alphaproteobacteria</taxon>
        <taxon>Rhodobacterales</taxon>
        <taxon>Roseobacteraceae</taxon>
        <taxon>Roseisalinus</taxon>
    </lineage>
</organism>
<dbReference type="SUPFAM" id="SSF109910">
    <property type="entry name" value="YgfY-like"/>
    <property type="match status" value="1"/>
</dbReference>
<dbReference type="PANTHER" id="PTHR12469:SF2">
    <property type="entry name" value="SUCCINATE DEHYDROGENASE ASSEMBLY FACTOR 2, MITOCHONDRIAL"/>
    <property type="match status" value="1"/>
</dbReference>
<evidence type="ECO:0000256" key="1">
    <source>
        <dbReference type="ARBA" id="ARBA00008571"/>
    </source>
</evidence>
<reference evidence="4 5" key="1">
    <citation type="submission" date="2017-03" db="EMBL/GenBank/DDBJ databases">
        <authorList>
            <person name="Afonso C.L."/>
            <person name="Miller P.J."/>
            <person name="Scott M.A."/>
            <person name="Spackman E."/>
            <person name="Goraichik I."/>
            <person name="Dimitrov K.M."/>
            <person name="Suarez D.L."/>
            <person name="Swayne D.E."/>
        </authorList>
    </citation>
    <scope>NUCLEOTIDE SEQUENCE [LARGE SCALE GENOMIC DNA]</scope>
    <source>
        <strain evidence="4 5">CECT 7023</strain>
    </source>
</reference>
<dbReference type="InterPro" id="IPR036714">
    <property type="entry name" value="SDH_sf"/>
</dbReference>
<dbReference type="InterPro" id="IPR005631">
    <property type="entry name" value="SDH"/>
</dbReference>
<dbReference type="GO" id="GO:0006099">
    <property type="term" value="P:tricarboxylic acid cycle"/>
    <property type="evidence" value="ECO:0007669"/>
    <property type="project" value="TreeGrafter"/>
</dbReference>
<accession>A0A1Y5SXU8</accession>
<sequence length="90" mass="10564">MRDEPRETRLKRLRMRSMRRGIKEMDLILVRFCDAELEAMDPAALDAYERLLEENDQQIYAWITRVDPVPETHAGLIARIRAGLDADPIR</sequence>
<keyword evidence="3" id="KW-0143">Chaperone</keyword>
<evidence type="ECO:0000256" key="3">
    <source>
        <dbReference type="ARBA" id="ARBA00023186"/>
    </source>
</evidence>
<evidence type="ECO:0000256" key="2">
    <source>
        <dbReference type="ARBA" id="ARBA00019418"/>
    </source>
</evidence>
<dbReference type="Pfam" id="PF03937">
    <property type="entry name" value="Sdh5"/>
    <property type="match status" value="1"/>
</dbReference>
<name>A0A1Y5SXU8_9RHOB</name>
<dbReference type="AlphaFoldDB" id="A0A1Y5SXU8"/>
<dbReference type="Gene3D" id="1.10.150.250">
    <property type="entry name" value="Flavinator of succinate dehydrogenase"/>
    <property type="match status" value="1"/>
</dbReference>
<dbReference type="EMBL" id="FWFZ01000008">
    <property type="protein sequence ID" value="SLN47667.1"/>
    <property type="molecule type" value="Genomic_DNA"/>
</dbReference>
<gene>
    <name evidence="4" type="ORF">ROA7023_02019</name>
</gene>
<dbReference type="PANTHER" id="PTHR12469">
    <property type="entry name" value="PROTEIN EMI5 HOMOLOG, MITOCHONDRIAL"/>
    <property type="match status" value="1"/>
</dbReference>
<keyword evidence="5" id="KW-1185">Reference proteome</keyword>
<evidence type="ECO:0000313" key="5">
    <source>
        <dbReference type="Proteomes" id="UP000193900"/>
    </source>
</evidence>
<comment type="similarity">
    <text evidence="1">Belongs to the SdhE FAD assembly factor family.</text>
</comment>
<proteinExistence type="inferred from homology"/>
<protein>
    <recommendedName>
        <fullName evidence="2">FAD assembly factor SdhE</fullName>
    </recommendedName>
</protein>
<dbReference type="Proteomes" id="UP000193900">
    <property type="component" value="Unassembled WGS sequence"/>
</dbReference>
<evidence type="ECO:0000313" key="4">
    <source>
        <dbReference type="EMBL" id="SLN47667.1"/>
    </source>
</evidence>